<proteinExistence type="predicted"/>
<dbReference type="Proteomes" id="UP001604336">
    <property type="component" value="Unassembled WGS sequence"/>
</dbReference>
<reference evidence="3" key="1">
    <citation type="submission" date="2024-07" db="EMBL/GenBank/DDBJ databases">
        <title>Two chromosome-level genome assemblies of Korean endemic species Abeliophyllum distichum and Forsythia ovata (Oleaceae).</title>
        <authorList>
            <person name="Jang H."/>
        </authorList>
    </citation>
    <scope>NUCLEOTIDE SEQUENCE [LARGE SCALE GENOMIC DNA]</scope>
</reference>
<evidence type="ECO:0000313" key="3">
    <source>
        <dbReference type="Proteomes" id="UP001604336"/>
    </source>
</evidence>
<organism evidence="2 3">
    <name type="scientific">Abeliophyllum distichum</name>
    <dbReference type="NCBI Taxonomy" id="126358"/>
    <lineage>
        <taxon>Eukaryota</taxon>
        <taxon>Viridiplantae</taxon>
        <taxon>Streptophyta</taxon>
        <taxon>Embryophyta</taxon>
        <taxon>Tracheophyta</taxon>
        <taxon>Spermatophyta</taxon>
        <taxon>Magnoliopsida</taxon>
        <taxon>eudicotyledons</taxon>
        <taxon>Gunneridae</taxon>
        <taxon>Pentapetalae</taxon>
        <taxon>asterids</taxon>
        <taxon>lamiids</taxon>
        <taxon>Lamiales</taxon>
        <taxon>Oleaceae</taxon>
        <taxon>Forsythieae</taxon>
        <taxon>Abeliophyllum</taxon>
    </lineage>
</organism>
<gene>
    <name evidence="2" type="ORF">Adt_35132</name>
</gene>
<accession>A0ABD1QDU4</accession>
<dbReference type="EMBL" id="JBFOLK010000011">
    <property type="protein sequence ID" value="KAL2474396.1"/>
    <property type="molecule type" value="Genomic_DNA"/>
</dbReference>
<name>A0ABD1QDU4_9LAMI</name>
<comment type="caution">
    <text evidence="2">The sequence shown here is derived from an EMBL/GenBank/DDBJ whole genome shotgun (WGS) entry which is preliminary data.</text>
</comment>
<keyword evidence="3" id="KW-1185">Reference proteome</keyword>
<dbReference type="AlphaFoldDB" id="A0ABD1QDU4"/>
<protein>
    <submittedName>
        <fullName evidence="2">Uncharacterized protein</fullName>
    </submittedName>
</protein>
<evidence type="ECO:0000256" key="1">
    <source>
        <dbReference type="SAM" id="MobiDB-lite"/>
    </source>
</evidence>
<sequence length="137" mass="15482">MKIVKEDGQWVAKTKGSDVESGPSTLPFEGNEKMEEVDDEEDAPPHLILVIYQAHICHYPPPPTSPSPRTITISLMARSTLLPPRLKACNLCFNNSGQVTLLLSLRCAWRWLDVGQLPFQRHRLKLSFLQDVFDESP</sequence>
<feature type="region of interest" description="Disordered" evidence="1">
    <location>
        <begin position="1"/>
        <end position="39"/>
    </location>
</feature>
<evidence type="ECO:0000313" key="2">
    <source>
        <dbReference type="EMBL" id="KAL2474396.1"/>
    </source>
</evidence>